<dbReference type="STRING" id="89524.SAMN05444370_105160"/>
<sequence>MQHHCGMYPFVRLAIVAAAARRKEPLALEEVATLHLTCWPWDLDMFAEMNNGRVLTLYDLGRLDHAARIGLSRHARSHGWGFAVGGASVRYRRRVRAFDRISLRTRGLGHDMRWFYMHQAMVVRGEAASAGLMRVAVTSRGRIVPPTTVLTAMGRPDWAPTLPDWAAKWIAAEAERPWPPDLAAD</sequence>
<accession>A0A1H4BE58</accession>
<dbReference type="Pfam" id="PF13279">
    <property type="entry name" value="4HBT_2"/>
    <property type="match status" value="1"/>
</dbReference>
<dbReference type="AlphaFoldDB" id="A0A1H4BE58"/>
<dbReference type="EMBL" id="FNQM01000005">
    <property type="protein sequence ID" value="SEA46420.1"/>
    <property type="molecule type" value="Genomic_DNA"/>
</dbReference>
<gene>
    <name evidence="1" type="ORF">SAMN05444370_105160</name>
</gene>
<dbReference type="InterPro" id="IPR051490">
    <property type="entry name" value="THEM6_lcsJ_thioesterase"/>
</dbReference>
<dbReference type="PANTHER" id="PTHR12475:SF4">
    <property type="entry name" value="PROTEIN THEM6"/>
    <property type="match status" value="1"/>
</dbReference>
<evidence type="ECO:0000313" key="2">
    <source>
        <dbReference type="Proteomes" id="UP000198703"/>
    </source>
</evidence>
<protein>
    <submittedName>
        <fullName evidence="1">Acyl-CoA thioesterase FadM</fullName>
    </submittedName>
</protein>
<keyword evidence="2" id="KW-1185">Reference proteome</keyword>
<dbReference type="InterPro" id="IPR029069">
    <property type="entry name" value="HotDog_dom_sf"/>
</dbReference>
<dbReference type="Proteomes" id="UP000198703">
    <property type="component" value="Unassembled WGS sequence"/>
</dbReference>
<organism evidence="1 2">
    <name type="scientific">Rubrimonas cliftonensis</name>
    <dbReference type="NCBI Taxonomy" id="89524"/>
    <lineage>
        <taxon>Bacteria</taxon>
        <taxon>Pseudomonadati</taxon>
        <taxon>Pseudomonadota</taxon>
        <taxon>Alphaproteobacteria</taxon>
        <taxon>Rhodobacterales</taxon>
        <taxon>Paracoccaceae</taxon>
        <taxon>Rubrimonas</taxon>
    </lineage>
</organism>
<dbReference type="PANTHER" id="PTHR12475">
    <property type="match status" value="1"/>
</dbReference>
<dbReference type="CDD" id="cd00586">
    <property type="entry name" value="4HBT"/>
    <property type="match status" value="1"/>
</dbReference>
<dbReference type="Gene3D" id="3.10.129.10">
    <property type="entry name" value="Hotdog Thioesterase"/>
    <property type="match status" value="1"/>
</dbReference>
<proteinExistence type="predicted"/>
<dbReference type="SUPFAM" id="SSF54637">
    <property type="entry name" value="Thioesterase/thiol ester dehydrase-isomerase"/>
    <property type="match status" value="1"/>
</dbReference>
<name>A0A1H4BE58_9RHOB</name>
<evidence type="ECO:0000313" key="1">
    <source>
        <dbReference type="EMBL" id="SEA46420.1"/>
    </source>
</evidence>
<reference evidence="1 2" key="1">
    <citation type="submission" date="2016-10" db="EMBL/GenBank/DDBJ databases">
        <authorList>
            <person name="de Groot N.N."/>
        </authorList>
    </citation>
    <scope>NUCLEOTIDE SEQUENCE [LARGE SCALE GENOMIC DNA]</scope>
    <source>
        <strain evidence="1 2">DSM 15345</strain>
    </source>
</reference>